<dbReference type="EMBL" id="CP001140">
    <property type="protein sequence ID" value="ACL11147.1"/>
    <property type="molecule type" value="Genomic_DNA"/>
</dbReference>
<evidence type="ECO:0000313" key="1">
    <source>
        <dbReference type="EMBL" id="ACL11147.1"/>
    </source>
</evidence>
<evidence type="ECO:0008006" key="3">
    <source>
        <dbReference type="Google" id="ProtNLM"/>
    </source>
</evidence>
<accession>B8D4W6</accession>
<dbReference type="Proteomes" id="UP000006903">
    <property type="component" value="Chromosome"/>
</dbReference>
<protein>
    <recommendedName>
        <fullName evidence="3">DUF5655 domain-containing protein</fullName>
    </recommendedName>
</protein>
<name>B8D4W6_DESA1</name>
<sequence length="116" mass="13201">MVASEVEEAIKSVLAENKYKVIVKDIWEKSLTSGTMGFRLIYGIKEDSVVIARLGMNSIRLTIILRNSLSSEKASRLEEDGWKIDVRDEETVLSLRINNVQTEARYIWELLVKSLG</sequence>
<gene>
    <name evidence="1" type="ordered locus">DKAM_0821</name>
</gene>
<dbReference type="eggNOG" id="arCOG11781">
    <property type="taxonomic scope" value="Archaea"/>
</dbReference>
<reference evidence="1 2" key="1">
    <citation type="journal article" date="2009" name="J. Bacteriol.">
        <title>Complete genome sequence of the anaerobic, protein-degrading hyperthermophilic crenarchaeon Desulfurococcus kamchatkensis.</title>
        <authorList>
            <person name="Ravin N.V."/>
            <person name="Mardanov A.V."/>
            <person name="Beletsky A.V."/>
            <person name="Kublanov I.V."/>
            <person name="Kolganova T.V."/>
            <person name="Lebedinsky A.V."/>
            <person name="Chernyh N.A."/>
            <person name="Bonch-Osmolovskaya E.A."/>
            <person name="Skryabin K.G."/>
        </authorList>
    </citation>
    <scope>NUCLEOTIDE SEQUENCE [LARGE SCALE GENOMIC DNA]</scope>
    <source>
        <strain evidence="2">DSM 18924 / JCM 16383 / VKM B-2413 / 1221n</strain>
    </source>
</reference>
<organism evidence="1 2">
    <name type="scientific">Desulfurococcus amylolyticus (strain DSM 18924 / JCM 16383 / VKM B-2413 / 1221n)</name>
    <name type="common">Desulfurococcus kamchatkensis</name>
    <dbReference type="NCBI Taxonomy" id="490899"/>
    <lineage>
        <taxon>Archaea</taxon>
        <taxon>Thermoproteota</taxon>
        <taxon>Thermoprotei</taxon>
        <taxon>Desulfurococcales</taxon>
        <taxon>Desulfurococcaceae</taxon>
        <taxon>Desulfurococcus</taxon>
    </lineage>
</organism>
<dbReference type="KEGG" id="dka:DKAM_0821"/>
<dbReference type="GeneID" id="7170971"/>
<dbReference type="STRING" id="490899.DKAM_0821"/>
<dbReference type="AlphaFoldDB" id="B8D4W6"/>
<evidence type="ECO:0000313" key="2">
    <source>
        <dbReference type="Proteomes" id="UP000006903"/>
    </source>
</evidence>
<proteinExistence type="predicted"/>
<dbReference type="HOGENOM" id="CLU_2091202_0_0_2"/>
<dbReference type="RefSeq" id="WP_012608488.1">
    <property type="nucleotide sequence ID" value="NC_011766.1"/>
</dbReference>